<evidence type="ECO:0000256" key="2">
    <source>
        <dbReference type="ARBA" id="ARBA00022801"/>
    </source>
</evidence>
<dbReference type="CDD" id="cd06127">
    <property type="entry name" value="DEDDh"/>
    <property type="match status" value="1"/>
</dbReference>
<keyword evidence="1" id="KW-0540">Nuclease</keyword>
<dbReference type="InterPro" id="IPR013520">
    <property type="entry name" value="Ribonucl_H"/>
</dbReference>
<name>A0A498C223_9GAMM</name>
<feature type="domain" description="Exonuclease" evidence="4">
    <location>
        <begin position="49"/>
        <end position="230"/>
    </location>
</feature>
<dbReference type="RefSeq" id="WP_121442266.1">
    <property type="nucleotide sequence ID" value="NZ_RCDA01000002.1"/>
</dbReference>
<sequence length="240" mass="27295">MLSFRLNSTAADEWPAYMAERARQARDPRLQAYFQAWRTTAETPVGEAPLVALDMETTGLDPDRHAMLSIGLVPFTLQRIHLPQRRHWLLRPPRPLLRESIPLHGITHSDLEGAPDLGEVLDDVLTALAGRVPVVHFRNIERRFLDAGVRARLGEPLLFPLIDTMELEARRHRQSGWSRLRRLFGARPVPIRLHDSRLRYGLPAYQSHNAVNDALATAELLQAQIARHYSPETPLSALWS</sequence>
<evidence type="ECO:0000313" key="6">
    <source>
        <dbReference type="Proteomes" id="UP000275461"/>
    </source>
</evidence>
<comment type="caution">
    <text evidence="5">The sequence shown here is derived from an EMBL/GenBank/DDBJ whole genome shotgun (WGS) entry which is preliminary data.</text>
</comment>
<dbReference type="InterPro" id="IPR012337">
    <property type="entry name" value="RNaseH-like_sf"/>
</dbReference>
<dbReference type="SUPFAM" id="SSF53098">
    <property type="entry name" value="Ribonuclease H-like"/>
    <property type="match status" value="1"/>
</dbReference>
<evidence type="ECO:0000256" key="3">
    <source>
        <dbReference type="ARBA" id="ARBA00022839"/>
    </source>
</evidence>
<dbReference type="SMART" id="SM00479">
    <property type="entry name" value="EXOIII"/>
    <property type="match status" value="1"/>
</dbReference>
<dbReference type="Pfam" id="PF00929">
    <property type="entry name" value="RNase_T"/>
    <property type="match status" value="1"/>
</dbReference>
<dbReference type="GO" id="GO:0008408">
    <property type="term" value="F:3'-5' exonuclease activity"/>
    <property type="evidence" value="ECO:0007669"/>
    <property type="project" value="TreeGrafter"/>
</dbReference>
<evidence type="ECO:0000313" key="5">
    <source>
        <dbReference type="EMBL" id="RLK48616.1"/>
    </source>
</evidence>
<dbReference type="GO" id="GO:0005829">
    <property type="term" value="C:cytosol"/>
    <property type="evidence" value="ECO:0007669"/>
    <property type="project" value="TreeGrafter"/>
</dbReference>
<organism evidence="5 6">
    <name type="scientific">Alkalispirillum mobile</name>
    <dbReference type="NCBI Taxonomy" id="85925"/>
    <lineage>
        <taxon>Bacteria</taxon>
        <taxon>Pseudomonadati</taxon>
        <taxon>Pseudomonadota</taxon>
        <taxon>Gammaproteobacteria</taxon>
        <taxon>Chromatiales</taxon>
        <taxon>Ectothiorhodospiraceae</taxon>
        <taxon>Alkalispirillum</taxon>
    </lineage>
</organism>
<reference evidence="5 6" key="1">
    <citation type="submission" date="2018-10" db="EMBL/GenBank/DDBJ databases">
        <title>Genomic Encyclopedia of Type Strains, Phase IV (KMG-IV): sequencing the most valuable type-strain genomes for metagenomic binning, comparative biology and taxonomic classification.</title>
        <authorList>
            <person name="Goeker M."/>
        </authorList>
    </citation>
    <scope>NUCLEOTIDE SEQUENCE [LARGE SCALE GENOMIC DNA]</scope>
    <source>
        <strain evidence="5 6">DSM 12769</strain>
    </source>
</reference>
<dbReference type="Gene3D" id="3.30.420.10">
    <property type="entry name" value="Ribonuclease H-like superfamily/Ribonuclease H"/>
    <property type="match status" value="1"/>
</dbReference>
<dbReference type="PANTHER" id="PTHR30231">
    <property type="entry name" value="DNA POLYMERASE III SUBUNIT EPSILON"/>
    <property type="match status" value="1"/>
</dbReference>
<accession>A0A498C223</accession>
<dbReference type="OrthoDB" id="5497329at2"/>
<dbReference type="InterPro" id="IPR036397">
    <property type="entry name" value="RNaseH_sf"/>
</dbReference>
<dbReference type="NCBIfam" id="NF006602">
    <property type="entry name" value="PRK09146.1"/>
    <property type="match status" value="1"/>
</dbReference>
<dbReference type="GO" id="GO:0006259">
    <property type="term" value="P:DNA metabolic process"/>
    <property type="evidence" value="ECO:0007669"/>
    <property type="project" value="UniProtKB-ARBA"/>
</dbReference>
<dbReference type="EMBL" id="RCDA01000002">
    <property type="protein sequence ID" value="RLK48616.1"/>
    <property type="molecule type" value="Genomic_DNA"/>
</dbReference>
<dbReference type="GO" id="GO:0003676">
    <property type="term" value="F:nucleic acid binding"/>
    <property type="evidence" value="ECO:0007669"/>
    <property type="project" value="InterPro"/>
</dbReference>
<keyword evidence="6" id="KW-1185">Reference proteome</keyword>
<dbReference type="Proteomes" id="UP000275461">
    <property type="component" value="Unassembled WGS sequence"/>
</dbReference>
<evidence type="ECO:0000256" key="1">
    <source>
        <dbReference type="ARBA" id="ARBA00022722"/>
    </source>
</evidence>
<evidence type="ECO:0000259" key="4">
    <source>
        <dbReference type="SMART" id="SM00479"/>
    </source>
</evidence>
<keyword evidence="2" id="KW-0378">Hydrolase</keyword>
<gene>
    <name evidence="5" type="ORF">DFR31_1723</name>
</gene>
<dbReference type="AlphaFoldDB" id="A0A498C223"/>
<protein>
    <submittedName>
        <fullName evidence="5">DNA polymerase-3 subunit epsilon</fullName>
    </submittedName>
</protein>
<proteinExistence type="predicted"/>
<keyword evidence="3" id="KW-0269">Exonuclease</keyword>
<dbReference type="PANTHER" id="PTHR30231:SF4">
    <property type="entry name" value="PROTEIN NEN2"/>
    <property type="match status" value="1"/>
</dbReference>